<accession>A0ABD5E8S4</accession>
<evidence type="ECO:0000256" key="3">
    <source>
        <dbReference type="ARBA" id="ARBA00023121"/>
    </source>
</evidence>
<dbReference type="GO" id="GO:0008289">
    <property type="term" value="F:lipid binding"/>
    <property type="evidence" value="ECO:0007669"/>
    <property type="project" value="UniProtKB-KW"/>
</dbReference>
<keyword evidence="3" id="KW-0446">Lipid-binding</keyword>
<dbReference type="Proteomes" id="UP001183607">
    <property type="component" value="Unassembled WGS sequence"/>
</dbReference>
<dbReference type="InterPro" id="IPR008628">
    <property type="entry name" value="GPP34-like"/>
</dbReference>
<evidence type="ECO:0000313" key="6">
    <source>
        <dbReference type="Proteomes" id="UP001183607"/>
    </source>
</evidence>
<keyword evidence="2" id="KW-0333">Golgi apparatus</keyword>
<comment type="subcellular location">
    <subcellularLocation>
        <location evidence="1">Golgi apparatus membrane</location>
        <topology evidence="1">Peripheral membrane protein</topology>
        <orientation evidence="1">Cytoplasmic side</orientation>
    </subcellularLocation>
</comment>
<evidence type="ECO:0000256" key="2">
    <source>
        <dbReference type="ARBA" id="ARBA00023034"/>
    </source>
</evidence>
<reference evidence="6" key="1">
    <citation type="submission" date="2023-07" db="EMBL/GenBank/DDBJ databases">
        <title>30 novel species of actinomycetes from the DSMZ collection.</title>
        <authorList>
            <person name="Nouioui I."/>
        </authorList>
    </citation>
    <scope>NUCLEOTIDE SEQUENCE [LARGE SCALE GENOMIC DNA]</scope>
    <source>
        <strain evidence="6">DSM 41982</strain>
    </source>
</reference>
<evidence type="ECO:0000256" key="4">
    <source>
        <dbReference type="ARBA" id="ARBA00023136"/>
    </source>
</evidence>
<proteinExistence type="predicted"/>
<keyword evidence="4" id="KW-0472">Membrane</keyword>
<dbReference type="Gene3D" id="1.10.3630.10">
    <property type="entry name" value="yeast vps74-n-term truncation variant domain like"/>
    <property type="match status" value="1"/>
</dbReference>
<evidence type="ECO:0000256" key="1">
    <source>
        <dbReference type="ARBA" id="ARBA00004255"/>
    </source>
</evidence>
<dbReference type="AlphaFoldDB" id="A0ABD5E8S4"/>
<organism evidence="5 6">
    <name type="scientific">Streptomyces evansiae</name>
    <dbReference type="NCBI Taxonomy" id="3075535"/>
    <lineage>
        <taxon>Bacteria</taxon>
        <taxon>Bacillati</taxon>
        <taxon>Actinomycetota</taxon>
        <taxon>Actinomycetes</taxon>
        <taxon>Kitasatosporales</taxon>
        <taxon>Streptomycetaceae</taxon>
        <taxon>Streptomyces</taxon>
    </lineage>
</organism>
<dbReference type="InterPro" id="IPR038261">
    <property type="entry name" value="GPP34-like_sf"/>
</dbReference>
<dbReference type="RefSeq" id="WP_007825101.1">
    <property type="nucleotide sequence ID" value="NZ_JAVRER010000027.1"/>
</dbReference>
<dbReference type="GO" id="GO:0005737">
    <property type="term" value="C:cytoplasm"/>
    <property type="evidence" value="ECO:0007669"/>
    <property type="project" value="UniProtKB-ARBA"/>
</dbReference>
<comment type="caution">
    <text evidence="5">The sequence shown here is derived from an EMBL/GenBank/DDBJ whole genome shotgun (WGS) entry which is preliminary data.</text>
</comment>
<evidence type="ECO:0000313" key="5">
    <source>
        <dbReference type="EMBL" id="MDT0417431.1"/>
    </source>
</evidence>
<dbReference type="EMBL" id="JAVRER010000027">
    <property type="protein sequence ID" value="MDT0417431.1"/>
    <property type="molecule type" value="Genomic_DNA"/>
</dbReference>
<sequence length="217" mass="23653">MELTLPQRIYLLSAYDPDKADFTATGLQFRGQRLRAAAFAVLVTDGLVRTDGKKAWRLAEKAPRDTFLHGVWDELPADKAQGWLRLVHNKAHTAETPVREQLREAGYVEEPHGHRLNPLAKHKGAPSDTGGLLALRERTRGPVLADALPEQVPDEDVTLAVLCAEGGTGALFTGKEQKAHKETLKRFGAHFDARVPGLRAALLTSILSARSVGGGWS</sequence>
<dbReference type="Pfam" id="PF05719">
    <property type="entry name" value="GPP34"/>
    <property type="match status" value="1"/>
</dbReference>
<dbReference type="GO" id="GO:0012505">
    <property type="term" value="C:endomembrane system"/>
    <property type="evidence" value="ECO:0007669"/>
    <property type="project" value="UniProtKB-ARBA"/>
</dbReference>
<gene>
    <name evidence="5" type="ORF">RM574_18245</name>
</gene>
<name>A0ABD5E8S4_9ACTN</name>
<protein>
    <submittedName>
        <fullName evidence="5">GPP34 family phosphoprotein</fullName>
    </submittedName>
</protein>